<evidence type="ECO:0000256" key="1">
    <source>
        <dbReference type="SAM" id="MobiDB-lite"/>
    </source>
</evidence>
<comment type="caution">
    <text evidence="2">The sequence shown here is derived from an EMBL/GenBank/DDBJ whole genome shotgun (WGS) entry which is preliminary data.</text>
</comment>
<dbReference type="AlphaFoldDB" id="A0ABD1FHV5"/>
<dbReference type="PANTHER" id="PTHR37392:SF1">
    <property type="entry name" value="OS09G0556800 PROTEIN"/>
    <property type="match status" value="1"/>
</dbReference>
<organism evidence="2 3">
    <name type="scientific">Salvia divinorum</name>
    <name type="common">Maria pastora</name>
    <name type="synonym">Diviner's sage</name>
    <dbReference type="NCBI Taxonomy" id="28513"/>
    <lineage>
        <taxon>Eukaryota</taxon>
        <taxon>Viridiplantae</taxon>
        <taxon>Streptophyta</taxon>
        <taxon>Embryophyta</taxon>
        <taxon>Tracheophyta</taxon>
        <taxon>Spermatophyta</taxon>
        <taxon>Magnoliopsida</taxon>
        <taxon>eudicotyledons</taxon>
        <taxon>Gunneridae</taxon>
        <taxon>Pentapetalae</taxon>
        <taxon>asterids</taxon>
        <taxon>lamiids</taxon>
        <taxon>Lamiales</taxon>
        <taxon>Lamiaceae</taxon>
        <taxon>Nepetoideae</taxon>
        <taxon>Mentheae</taxon>
        <taxon>Salviinae</taxon>
        <taxon>Salvia</taxon>
        <taxon>Salvia subgen. Calosphace</taxon>
    </lineage>
</organism>
<protein>
    <submittedName>
        <fullName evidence="2">Uncharacterized protein</fullName>
    </submittedName>
</protein>
<gene>
    <name evidence="2" type="ORF">AAHA92_33929</name>
</gene>
<keyword evidence="3" id="KW-1185">Reference proteome</keyword>
<dbReference type="Proteomes" id="UP001567538">
    <property type="component" value="Unassembled WGS sequence"/>
</dbReference>
<feature type="region of interest" description="Disordered" evidence="1">
    <location>
        <begin position="305"/>
        <end position="331"/>
    </location>
</feature>
<feature type="compositionally biased region" description="Basic and acidic residues" evidence="1">
    <location>
        <begin position="305"/>
        <end position="318"/>
    </location>
</feature>
<dbReference type="PANTHER" id="PTHR37392">
    <property type="entry name" value="OS09G0556800 PROTEIN"/>
    <property type="match status" value="1"/>
</dbReference>
<feature type="region of interest" description="Disordered" evidence="1">
    <location>
        <begin position="198"/>
        <end position="224"/>
    </location>
</feature>
<dbReference type="EMBL" id="JBEAFC010000015">
    <property type="protein sequence ID" value="KAL1531227.1"/>
    <property type="molecule type" value="Genomic_DNA"/>
</dbReference>
<feature type="region of interest" description="Disordered" evidence="1">
    <location>
        <begin position="399"/>
        <end position="423"/>
    </location>
</feature>
<name>A0ABD1FHV5_SALDI</name>
<reference evidence="2 3" key="1">
    <citation type="submission" date="2024-06" db="EMBL/GenBank/DDBJ databases">
        <title>A chromosome level genome sequence of Diviner's sage (Salvia divinorum).</title>
        <authorList>
            <person name="Ford S.A."/>
            <person name="Ro D.-K."/>
            <person name="Ness R.W."/>
            <person name="Phillips M.A."/>
        </authorList>
    </citation>
    <scope>NUCLEOTIDE SEQUENCE [LARGE SCALE GENOMIC DNA]</scope>
    <source>
        <strain evidence="2">SAF-2024a</strain>
        <tissue evidence="2">Leaf</tissue>
    </source>
</reference>
<evidence type="ECO:0000313" key="3">
    <source>
        <dbReference type="Proteomes" id="UP001567538"/>
    </source>
</evidence>
<sequence>MAYAYKPTYYTSLHDSMTSICKTILPFSFKKKRMPAIAAAEQQRAKDQSDQLKWQQESFHQMHNLMGLCKEGIIQEDEVSAFRAHLLETLIASPIDYEPPMILRDKLIFLQELLYANCISEDEYHASKRPLLQRLAVQGAEIKETDVTVRGAQKQISNEEWSVIDLKEEKCLVQSASKKAKGASSVLSFVSPNQFRKLKEDKDTSESDRKNKDQKGNELLRSTENPFWNAGFNESKSIFLMESVPESEKQICSEKGKRKPFMAIFQREENDDNNKENGKLVKKTWGFKKWKKGNVEDERTLLSLTEKSDDTKEPETKKIKNKSGSPADGILDEAFGENMKKELSRIQTELSARSTRVHLSDDPLDEVSNSHAVDNAELKKGFPKSSCDLNSQAVAREKRNSKRWTTFDDEDENSHPNLFYSQDQSSYCTKQASRTASRTSFNNSSIDKGFRYNPFFDM</sequence>
<accession>A0ABD1FHV5</accession>
<feature type="compositionally biased region" description="Basic and acidic residues" evidence="1">
    <location>
        <begin position="198"/>
        <end position="218"/>
    </location>
</feature>
<evidence type="ECO:0000313" key="2">
    <source>
        <dbReference type="EMBL" id="KAL1531227.1"/>
    </source>
</evidence>
<proteinExistence type="predicted"/>